<evidence type="ECO:0000313" key="4">
    <source>
        <dbReference type="Proteomes" id="UP000093523"/>
    </source>
</evidence>
<protein>
    <submittedName>
        <fullName evidence="3">Type IV leader peptidase</fullName>
    </submittedName>
</protein>
<keyword evidence="1" id="KW-1133">Transmembrane helix</keyword>
<keyword evidence="1" id="KW-0812">Transmembrane</keyword>
<evidence type="ECO:0000259" key="2">
    <source>
        <dbReference type="Pfam" id="PF01478"/>
    </source>
</evidence>
<dbReference type="STRING" id="688.A6E04_16415"/>
<dbReference type="RefSeq" id="WP_017023328.1">
    <property type="nucleotide sequence ID" value="NZ_CAWMPN010000015.1"/>
</dbReference>
<comment type="caution">
    <text evidence="3">The sequence shown here is derived from an EMBL/GenBank/DDBJ whole genome shotgun (WGS) entry which is preliminary data.</text>
</comment>
<dbReference type="EMBL" id="MAJU01000015">
    <property type="protein sequence ID" value="OCH19607.1"/>
    <property type="molecule type" value="Genomic_DNA"/>
</dbReference>
<dbReference type="GO" id="GO:0016020">
    <property type="term" value="C:membrane"/>
    <property type="evidence" value="ECO:0007669"/>
    <property type="project" value="InterPro"/>
</dbReference>
<feature type="transmembrane region" description="Helical" evidence="1">
    <location>
        <begin position="54"/>
        <end position="73"/>
    </location>
</feature>
<proteinExistence type="predicted"/>
<reference evidence="3 4" key="1">
    <citation type="submission" date="2016-06" db="EMBL/GenBank/DDBJ databases">
        <authorList>
            <person name="Kjaerup R.B."/>
            <person name="Dalgaard T.S."/>
            <person name="Juul-Madsen H.R."/>
        </authorList>
    </citation>
    <scope>NUCLEOTIDE SEQUENCE [LARGE SCALE GENOMIC DNA]</scope>
    <source>
        <strain evidence="3 4">1S159</strain>
    </source>
</reference>
<name>A0A1B9NWL9_ALILO</name>
<feature type="transmembrane region" description="Helical" evidence="1">
    <location>
        <begin position="6"/>
        <end position="22"/>
    </location>
</feature>
<evidence type="ECO:0000256" key="1">
    <source>
        <dbReference type="SAM" id="Phobius"/>
    </source>
</evidence>
<gene>
    <name evidence="3" type="ORF">A6E04_16415</name>
</gene>
<feature type="transmembrane region" description="Helical" evidence="1">
    <location>
        <begin position="94"/>
        <end position="114"/>
    </location>
</feature>
<dbReference type="Proteomes" id="UP000093523">
    <property type="component" value="Unassembled WGS sequence"/>
</dbReference>
<organism evidence="3 4">
    <name type="scientific">Aliivibrio logei</name>
    <name type="common">Vibrio logei</name>
    <dbReference type="NCBI Taxonomy" id="688"/>
    <lineage>
        <taxon>Bacteria</taxon>
        <taxon>Pseudomonadati</taxon>
        <taxon>Pseudomonadota</taxon>
        <taxon>Gammaproteobacteria</taxon>
        <taxon>Vibrionales</taxon>
        <taxon>Vibrionaceae</taxon>
        <taxon>Aliivibrio</taxon>
    </lineage>
</organism>
<evidence type="ECO:0000313" key="3">
    <source>
        <dbReference type="EMBL" id="OCH19607.1"/>
    </source>
</evidence>
<keyword evidence="1" id="KW-0472">Membrane</keyword>
<feature type="domain" description="Prepilin type IV endopeptidase peptidase" evidence="2">
    <location>
        <begin position="11"/>
        <end position="109"/>
    </location>
</feature>
<accession>A0A1B9NWL9</accession>
<dbReference type="Pfam" id="PF01478">
    <property type="entry name" value="Peptidase_A24"/>
    <property type="match status" value="1"/>
</dbReference>
<dbReference type="AlphaFoldDB" id="A0A1B9NWL9"/>
<dbReference type="GO" id="GO:0004190">
    <property type="term" value="F:aspartic-type endopeptidase activity"/>
    <property type="evidence" value="ECO:0007669"/>
    <property type="project" value="InterPro"/>
</dbReference>
<feature type="transmembrane region" description="Helical" evidence="1">
    <location>
        <begin position="126"/>
        <end position="143"/>
    </location>
</feature>
<dbReference type="InterPro" id="IPR000045">
    <property type="entry name" value="Prepilin_IV_endopep_pep"/>
</dbReference>
<feature type="transmembrane region" description="Helical" evidence="1">
    <location>
        <begin position="29"/>
        <end position="48"/>
    </location>
</feature>
<dbReference type="Gene3D" id="1.20.120.1220">
    <property type="match status" value="1"/>
</dbReference>
<dbReference type="OrthoDB" id="6199155at2"/>
<sequence length="144" mass="16045">MNIFLIIWWFLLAAISYFICYQDVTKRIISNRACMLVFIICIMIGVVTDNYENIFYPAIIFITGFVLFSFNIIAAGDIKLAAAFSIAVNPKYQLLVITIILLFGGIIALGQLAWKKCKTNEKIDGVPYGVPICIGYLFGIAASI</sequence>